<dbReference type="PANTHER" id="PTHR46517:SF1">
    <property type="entry name" value="FRUCTOSE-2,6-BISPHOSPHATASE TIGAR"/>
    <property type="match status" value="1"/>
</dbReference>
<dbReference type="InterPro" id="IPR051695">
    <property type="entry name" value="Phosphoglycerate_Mutase"/>
</dbReference>
<dbReference type="InterPro" id="IPR013078">
    <property type="entry name" value="His_Pase_superF_clade-1"/>
</dbReference>
<protein>
    <recommendedName>
        <fullName evidence="4">Histidine phosphatase family protein</fullName>
    </recommendedName>
</protein>
<evidence type="ECO:0008006" key="4">
    <source>
        <dbReference type="Google" id="ProtNLM"/>
    </source>
</evidence>
<gene>
    <name evidence="2" type="ORF">GCM10010917_32790</name>
</gene>
<proteinExistence type="predicted"/>
<dbReference type="EMBL" id="BMHF01000012">
    <property type="protein sequence ID" value="GGA44910.1"/>
    <property type="molecule type" value="Genomic_DNA"/>
</dbReference>
<sequence length="193" mass="21528">MTQVGLIRHGSTLWNKTGRVQGLTDNPLDEDGRREAQLLGKWLSGQQWDRIYASDLVRARETAEIIAAELGISKIEIDPRLREMNAGQIEGTTEEERLSKWGHGWKELELGLEAPDLGMERGAACITEIADRHKGESILIVSHGVLLYHSLRKLVPGLSNRMDLGNTAFTVLAREGGVWSCSLYNGNKHLNEF</sequence>
<evidence type="ECO:0000256" key="1">
    <source>
        <dbReference type="ARBA" id="ARBA00022801"/>
    </source>
</evidence>
<name>A0ABQ1GJ41_9BACL</name>
<dbReference type="Gene3D" id="3.40.50.1240">
    <property type="entry name" value="Phosphoglycerate mutase-like"/>
    <property type="match status" value="1"/>
</dbReference>
<comment type="caution">
    <text evidence="2">The sequence shown here is derived from an EMBL/GenBank/DDBJ whole genome shotgun (WGS) entry which is preliminary data.</text>
</comment>
<evidence type="ECO:0000313" key="2">
    <source>
        <dbReference type="EMBL" id="GGA44910.1"/>
    </source>
</evidence>
<dbReference type="Pfam" id="PF00300">
    <property type="entry name" value="His_Phos_1"/>
    <property type="match status" value="1"/>
</dbReference>
<dbReference type="SMART" id="SM00855">
    <property type="entry name" value="PGAM"/>
    <property type="match status" value="1"/>
</dbReference>
<dbReference type="Proteomes" id="UP000609323">
    <property type="component" value="Unassembled WGS sequence"/>
</dbReference>
<dbReference type="SUPFAM" id="SSF53254">
    <property type="entry name" value="Phosphoglycerate mutase-like"/>
    <property type="match status" value="1"/>
</dbReference>
<keyword evidence="3" id="KW-1185">Reference proteome</keyword>
<accession>A0ABQ1GJ41</accession>
<dbReference type="CDD" id="cd07067">
    <property type="entry name" value="HP_PGM_like"/>
    <property type="match status" value="1"/>
</dbReference>
<reference evidence="3" key="1">
    <citation type="journal article" date="2019" name="Int. J. Syst. Evol. Microbiol.">
        <title>The Global Catalogue of Microorganisms (GCM) 10K type strain sequencing project: providing services to taxonomists for standard genome sequencing and annotation.</title>
        <authorList>
            <consortium name="The Broad Institute Genomics Platform"/>
            <consortium name="The Broad Institute Genome Sequencing Center for Infectious Disease"/>
            <person name="Wu L."/>
            <person name="Ma J."/>
        </authorList>
    </citation>
    <scope>NUCLEOTIDE SEQUENCE [LARGE SCALE GENOMIC DNA]</scope>
    <source>
        <strain evidence="3">CGMCC 1.15044</strain>
    </source>
</reference>
<dbReference type="InterPro" id="IPR029033">
    <property type="entry name" value="His_PPase_superfam"/>
</dbReference>
<dbReference type="RefSeq" id="WP_094095943.1">
    <property type="nucleotide sequence ID" value="NZ_BMHF01000012.1"/>
</dbReference>
<keyword evidence="1" id="KW-0378">Hydrolase</keyword>
<organism evidence="2 3">
    <name type="scientific">Paenibacillus physcomitrellae</name>
    <dbReference type="NCBI Taxonomy" id="1619311"/>
    <lineage>
        <taxon>Bacteria</taxon>
        <taxon>Bacillati</taxon>
        <taxon>Bacillota</taxon>
        <taxon>Bacilli</taxon>
        <taxon>Bacillales</taxon>
        <taxon>Paenibacillaceae</taxon>
        <taxon>Paenibacillus</taxon>
    </lineage>
</organism>
<evidence type="ECO:0000313" key="3">
    <source>
        <dbReference type="Proteomes" id="UP000609323"/>
    </source>
</evidence>
<dbReference type="PANTHER" id="PTHR46517">
    <property type="entry name" value="FRUCTOSE-2,6-BISPHOSPHATASE TIGAR"/>
    <property type="match status" value="1"/>
</dbReference>